<name>A0ABU6SCL1_9FABA</name>
<protein>
    <submittedName>
        <fullName evidence="1">Uncharacterized protein</fullName>
    </submittedName>
</protein>
<accession>A0ABU6SCL1</accession>
<dbReference type="InterPro" id="IPR004320">
    <property type="entry name" value="BPS1_pln"/>
</dbReference>
<evidence type="ECO:0000313" key="1">
    <source>
        <dbReference type="EMBL" id="MED6133858.1"/>
    </source>
</evidence>
<sequence>MKAPSTILRSLSFGRLLPKAPGPAAVAPLPVPTLFYRLLTIELNALELSLENITSDNRIGLIKFLDVAIATQKITSDLLAKNTSSLDDEADRVAVEDYLDSNIVILDACNHHAEKLGHMKNYLDSLNIVTHSVEVGSSGRTRPKCSATARAREHLDSCHVMEKRFKSMEKHGSSLMRVLKKRLIGHHETIFSETLCGSKVMALMGCKFLELGLSFDQSKLGSMPLNLVAMKQSQPIISSWSWLRFLQVFDNKMGKYSFGSLVMTELLNASKELKELMMNKKGIKGNDMIVESCVERVKRSCNELEDLIEVIEGRVNALYKSLIDVRMALLGILSHQGY</sequence>
<gene>
    <name evidence="1" type="ORF">PIB30_032207</name>
</gene>
<dbReference type="Pfam" id="PF03087">
    <property type="entry name" value="BPS1"/>
    <property type="match status" value="1"/>
</dbReference>
<dbReference type="PANTHER" id="PTHR31509">
    <property type="entry name" value="BPS1-LIKE PROTEIN"/>
    <property type="match status" value="1"/>
</dbReference>
<organism evidence="1 2">
    <name type="scientific">Stylosanthes scabra</name>
    <dbReference type="NCBI Taxonomy" id="79078"/>
    <lineage>
        <taxon>Eukaryota</taxon>
        <taxon>Viridiplantae</taxon>
        <taxon>Streptophyta</taxon>
        <taxon>Embryophyta</taxon>
        <taxon>Tracheophyta</taxon>
        <taxon>Spermatophyta</taxon>
        <taxon>Magnoliopsida</taxon>
        <taxon>eudicotyledons</taxon>
        <taxon>Gunneridae</taxon>
        <taxon>Pentapetalae</taxon>
        <taxon>rosids</taxon>
        <taxon>fabids</taxon>
        <taxon>Fabales</taxon>
        <taxon>Fabaceae</taxon>
        <taxon>Papilionoideae</taxon>
        <taxon>50 kb inversion clade</taxon>
        <taxon>dalbergioids sensu lato</taxon>
        <taxon>Dalbergieae</taxon>
        <taxon>Pterocarpus clade</taxon>
        <taxon>Stylosanthes</taxon>
    </lineage>
</organism>
<reference evidence="1 2" key="1">
    <citation type="journal article" date="2023" name="Plants (Basel)">
        <title>Bridging the Gap: Combining Genomics and Transcriptomics Approaches to Understand Stylosanthes scabra, an Orphan Legume from the Brazilian Caatinga.</title>
        <authorList>
            <person name="Ferreira-Neto J.R.C."/>
            <person name="da Silva M.D."/>
            <person name="Binneck E."/>
            <person name="de Melo N.F."/>
            <person name="da Silva R.H."/>
            <person name="de Melo A.L.T.M."/>
            <person name="Pandolfi V."/>
            <person name="Bustamante F.O."/>
            <person name="Brasileiro-Vidal A.C."/>
            <person name="Benko-Iseppon A.M."/>
        </authorList>
    </citation>
    <scope>NUCLEOTIDE SEQUENCE [LARGE SCALE GENOMIC DNA]</scope>
    <source>
        <tissue evidence="1">Leaves</tissue>
    </source>
</reference>
<proteinExistence type="predicted"/>
<evidence type="ECO:0000313" key="2">
    <source>
        <dbReference type="Proteomes" id="UP001341840"/>
    </source>
</evidence>
<dbReference type="Proteomes" id="UP001341840">
    <property type="component" value="Unassembled WGS sequence"/>
</dbReference>
<dbReference type="EMBL" id="JASCZI010060556">
    <property type="protein sequence ID" value="MED6133858.1"/>
    <property type="molecule type" value="Genomic_DNA"/>
</dbReference>
<keyword evidence="2" id="KW-1185">Reference proteome</keyword>
<comment type="caution">
    <text evidence="1">The sequence shown here is derived from an EMBL/GenBank/DDBJ whole genome shotgun (WGS) entry which is preliminary data.</text>
</comment>